<sequence>MEVKTETLRSVFSSAELIKEVECLFEPNEHLRPRHPLVNYVIGKMKVFDFYRDENNMVGVRKDGNIIILGQAVFPNIDKKTKRWWMELEGSSFDFGDPPKNSFESEPVTEEEFEEAMSEQRRTFELIKKAGGMGA</sequence>
<evidence type="ECO:0000313" key="2">
    <source>
        <dbReference type="Proteomes" id="UP001155057"/>
    </source>
</evidence>
<name>A0A9X2QB18_9BACT</name>
<organism evidence="1 2">
    <name type="scientific">Salinibacter ruber</name>
    <dbReference type="NCBI Taxonomy" id="146919"/>
    <lineage>
        <taxon>Bacteria</taxon>
        <taxon>Pseudomonadati</taxon>
        <taxon>Rhodothermota</taxon>
        <taxon>Rhodothermia</taxon>
        <taxon>Rhodothermales</taxon>
        <taxon>Salinibacteraceae</taxon>
        <taxon>Salinibacter</taxon>
    </lineage>
</organism>
<protein>
    <submittedName>
        <fullName evidence="1">Uncharacterized protein</fullName>
    </submittedName>
</protein>
<accession>A0A9X2QB18</accession>
<proteinExistence type="predicted"/>
<dbReference type="Proteomes" id="UP001155057">
    <property type="component" value="Unassembled WGS sequence"/>
</dbReference>
<gene>
    <name evidence="1" type="ORF">GGP61_003435</name>
</gene>
<dbReference type="AlphaFoldDB" id="A0A9X2QB18"/>
<comment type="caution">
    <text evidence="1">The sequence shown here is derived from an EMBL/GenBank/DDBJ whole genome shotgun (WGS) entry which is preliminary data.</text>
</comment>
<dbReference type="EMBL" id="JANUAE010000018">
    <property type="protein sequence ID" value="MCS3711800.1"/>
    <property type="molecule type" value="Genomic_DNA"/>
</dbReference>
<reference evidence="1" key="1">
    <citation type="submission" date="2022-08" db="EMBL/GenBank/DDBJ databases">
        <title>Genomic Encyclopedia of Type Strains, Phase V (KMG-V): Genome sequencing to study the core and pangenomes of soil and plant-associated prokaryotes.</title>
        <authorList>
            <person name="Whitman W."/>
        </authorList>
    </citation>
    <scope>NUCLEOTIDE SEQUENCE</scope>
    <source>
        <strain evidence="1">SP3049</strain>
    </source>
</reference>
<evidence type="ECO:0000313" key="1">
    <source>
        <dbReference type="EMBL" id="MCS3711800.1"/>
    </source>
</evidence>
<dbReference type="RefSeq" id="WP_259086457.1">
    <property type="nucleotide sequence ID" value="NZ_JANTZP010000017.1"/>
</dbReference>